<reference evidence="3" key="1">
    <citation type="submission" date="2022-11" db="UniProtKB">
        <authorList>
            <consortium name="WormBaseParasite"/>
        </authorList>
    </citation>
    <scope>IDENTIFICATION</scope>
</reference>
<feature type="region of interest" description="Disordered" evidence="1">
    <location>
        <begin position="81"/>
        <end position="107"/>
    </location>
</feature>
<protein>
    <submittedName>
        <fullName evidence="3">Uncharacterized protein</fullName>
    </submittedName>
</protein>
<evidence type="ECO:0000256" key="1">
    <source>
        <dbReference type="SAM" id="MobiDB-lite"/>
    </source>
</evidence>
<keyword evidence="2" id="KW-1185">Reference proteome</keyword>
<feature type="region of interest" description="Disordered" evidence="1">
    <location>
        <begin position="1"/>
        <end position="63"/>
    </location>
</feature>
<accession>A0A914UMT3</accession>
<organism evidence="2 3">
    <name type="scientific">Plectus sambesii</name>
    <dbReference type="NCBI Taxonomy" id="2011161"/>
    <lineage>
        <taxon>Eukaryota</taxon>
        <taxon>Metazoa</taxon>
        <taxon>Ecdysozoa</taxon>
        <taxon>Nematoda</taxon>
        <taxon>Chromadorea</taxon>
        <taxon>Plectida</taxon>
        <taxon>Plectina</taxon>
        <taxon>Plectoidea</taxon>
        <taxon>Plectidae</taxon>
        <taxon>Plectus</taxon>
    </lineage>
</organism>
<sequence>MRPNLAQVGRQTPATPPGKQSHIPLVDSRQFGSDIDKDDGTSPNHAVGGWRKTDARKSMCKGAPSTTAAAATAANLASRLARRTAVGSGSPRAHKPVPPPPSKRSAG</sequence>
<dbReference type="Proteomes" id="UP000887566">
    <property type="component" value="Unplaced"/>
</dbReference>
<dbReference type="WBParaSite" id="PSAMB.scaffold10size141368.g39.t1">
    <property type="protein sequence ID" value="PSAMB.scaffold10size141368.g39.t1"/>
    <property type="gene ID" value="PSAMB.scaffold10size141368.g39"/>
</dbReference>
<name>A0A914UMT3_9BILA</name>
<feature type="compositionally biased region" description="Pro residues" evidence="1">
    <location>
        <begin position="96"/>
        <end position="107"/>
    </location>
</feature>
<evidence type="ECO:0000313" key="2">
    <source>
        <dbReference type="Proteomes" id="UP000887566"/>
    </source>
</evidence>
<evidence type="ECO:0000313" key="3">
    <source>
        <dbReference type="WBParaSite" id="PSAMB.scaffold10size141368.g39.t1"/>
    </source>
</evidence>
<dbReference type="AlphaFoldDB" id="A0A914UMT3"/>
<proteinExistence type="predicted"/>